<evidence type="ECO:0000313" key="1">
    <source>
        <dbReference type="EMBL" id="KAK1149650.1"/>
    </source>
</evidence>
<keyword evidence="2" id="KW-1185">Reference proteome</keyword>
<accession>A0ACC3BGB2</accession>
<reference evidence="1 2" key="1">
    <citation type="journal article" date="2023" name="ACS Omega">
        <title>Identification of the Neoaspergillic Acid Biosynthesis Gene Cluster by Establishing an In Vitro CRISPR-Ribonucleoprotein Genetic System in Aspergillus melleus.</title>
        <authorList>
            <person name="Yuan B."/>
            <person name="Grau M.F."/>
            <person name="Murata R.M."/>
            <person name="Torok T."/>
            <person name="Venkateswaran K."/>
            <person name="Stajich J.E."/>
            <person name="Wang C.C.C."/>
        </authorList>
    </citation>
    <scope>NUCLEOTIDE SEQUENCE [LARGE SCALE GENOMIC DNA]</scope>
    <source>
        <strain evidence="1 2">IMV 1140</strain>
    </source>
</reference>
<proteinExistence type="predicted"/>
<organism evidence="1 2">
    <name type="scientific">Aspergillus melleus</name>
    <dbReference type="NCBI Taxonomy" id="138277"/>
    <lineage>
        <taxon>Eukaryota</taxon>
        <taxon>Fungi</taxon>
        <taxon>Dikarya</taxon>
        <taxon>Ascomycota</taxon>
        <taxon>Pezizomycotina</taxon>
        <taxon>Eurotiomycetes</taxon>
        <taxon>Eurotiomycetidae</taxon>
        <taxon>Eurotiales</taxon>
        <taxon>Aspergillaceae</taxon>
        <taxon>Aspergillus</taxon>
        <taxon>Aspergillus subgen. Circumdati</taxon>
    </lineage>
</organism>
<dbReference type="EMBL" id="JAOPJF010000003">
    <property type="protein sequence ID" value="KAK1149650.1"/>
    <property type="molecule type" value="Genomic_DNA"/>
</dbReference>
<protein>
    <submittedName>
        <fullName evidence="1">Uncharacterized protein</fullName>
    </submittedName>
</protein>
<sequence length="214" mass="21108">MNLLISVLLILPIYIAQSLSQDSPTSASKVTLDGALLSSQADALKSAFPDATPFTKPFEIPGGNLVQPPSSLVGAIITGVPPSVLAQLIQPAGRESIALEFRAGNTSDWYAGLPADVKRYVTKMKAQVTQGGVDLSATPTSTGGFGSGGGSETEGESGDSGGDGDGGKAGEETAGGEKAAATSSSTGGGVPRATGEVMGSLVGVMGVLGAVALL</sequence>
<evidence type="ECO:0000313" key="2">
    <source>
        <dbReference type="Proteomes" id="UP001177260"/>
    </source>
</evidence>
<gene>
    <name evidence="1" type="ORF">N8T08_005202</name>
</gene>
<dbReference type="Proteomes" id="UP001177260">
    <property type="component" value="Unassembled WGS sequence"/>
</dbReference>
<name>A0ACC3BGB2_9EURO</name>
<comment type="caution">
    <text evidence="1">The sequence shown here is derived from an EMBL/GenBank/DDBJ whole genome shotgun (WGS) entry which is preliminary data.</text>
</comment>